<organism evidence="1 2">
    <name type="scientific">Imtechella halotolerans K1</name>
    <dbReference type="NCBI Taxonomy" id="946077"/>
    <lineage>
        <taxon>Bacteria</taxon>
        <taxon>Pseudomonadati</taxon>
        <taxon>Bacteroidota</taxon>
        <taxon>Flavobacteriia</taxon>
        <taxon>Flavobacteriales</taxon>
        <taxon>Flavobacteriaceae</taxon>
        <taxon>Imtechella</taxon>
    </lineage>
</organism>
<evidence type="ECO:0008006" key="3">
    <source>
        <dbReference type="Google" id="ProtNLM"/>
    </source>
</evidence>
<protein>
    <recommendedName>
        <fullName evidence="3">DUF937 domain-containing protein</fullName>
    </recommendedName>
</protein>
<keyword evidence="2" id="KW-1185">Reference proteome</keyword>
<reference evidence="1 2" key="1">
    <citation type="journal article" date="2012" name="J. Bacteriol.">
        <title>Genome Sequence of the Halotolerant Bacterium Imtechella halotolerans K1T.</title>
        <authorList>
            <person name="Kumar S."/>
            <person name="Vikram S."/>
            <person name="Subramanian S."/>
            <person name="Raghava G.P."/>
            <person name="Pinnaka A.K."/>
        </authorList>
    </citation>
    <scope>NUCLEOTIDE SEQUENCE [LARGE SCALE GENOMIC DNA]</scope>
    <source>
        <strain evidence="1 2">K1</strain>
    </source>
</reference>
<name>I0W783_9FLAO</name>
<sequence length="209" mass="21081">MPDIFELLNSDLGKQLITKTGNEAGISSEQTSEVLSMALPALMGAMQQNATSAQGAQSLLGALTSKHDGSILDNLGDLFQGGVNSDVLQDGSGILGHILGGKQTAIENGISKKTGISSQQIAQILKIAAPILMGYLGKQAKEKNVSTTDGLGGLLEGLGGGSKGGSLLTSLLDADGDGSIIDDVAGMVLGGNNKKSTAGSLLGSLFKKK</sequence>
<dbReference type="RefSeq" id="WP_008241062.1">
    <property type="nucleotide sequence ID" value="NZ_AJJU01000037.1"/>
</dbReference>
<comment type="caution">
    <text evidence="1">The sequence shown here is derived from an EMBL/GenBank/DDBJ whole genome shotgun (WGS) entry which is preliminary data.</text>
</comment>
<dbReference type="STRING" id="946077.W5A_12116"/>
<gene>
    <name evidence="1" type="ORF">W5A_12116</name>
</gene>
<evidence type="ECO:0000313" key="2">
    <source>
        <dbReference type="Proteomes" id="UP000005938"/>
    </source>
</evidence>
<evidence type="ECO:0000313" key="1">
    <source>
        <dbReference type="EMBL" id="EID72249.1"/>
    </source>
</evidence>
<dbReference type="OrthoDB" id="708105at2"/>
<dbReference type="PATRIC" id="fig|946077.3.peg.2446"/>
<accession>I0W783</accession>
<dbReference type="Proteomes" id="UP000005938">
    <property type="component" value="Unassembled WGS sequence"/>
</dbReference>
<dbReference type="AlphaFoldDB" id="I0W783"/>
<dbReference type="Pfam" id="PF06078">
    <property type="entry name" value="DUF937"/>
    <property type="match status" value="1"/>
</dbReference>
<dbReference type="eggNOG" id="COG5403">
    <property type="taxonomic scope" value="Bacteria"/>
</dbReference>
<proteinExistence type="predicted"/>
<dbReference type="InterPro" id="IPR009282">
    <property type="entry name" value="DUF937"/>
</dbReference>
<dbReference type="EMBL" id="AJJU01000037">
    <property type="protein sequence ID" value="EID72249.1"/>
    <property type="molecule type" value="Genomic_DNA"/>
</dbReference>